<dbReference type="Pfam" id="PF05742">
    <property type="entry name" value="TANGO2"/>
    <property type="match status" value="1"/>
</dbReference>
<protein>
    <recommendedName>
        <fullName evidence="3">DUF833-domain-containing protein</fullName>
    </recommendedName>
</protein>
<dbReference type="GeneID" id="96003775"/>
<evidence type="ECO:0000313" key="2">
    <source>
        <dbReference type="Proteomes" id="UP000803884"/>
    </source>
</evidence>
<dbReference type="PANTHER" id="PTHR17985:SF8">
    <property type="entry name" value="TRANSPORT AND GOLGI ORGANIZATION PROTEIN 2 HOMOLOG"/>
    <property type="match status" value="1"/>
</dbReference>
<dbReference type="RefSeq" id="XP_069232410.1">
    <property type="nucleotide sequence ID" value="XM_069370937.1"/>
</dbReference>
<sequence>MCIALLSTSHPQYSLILLSNRDEFLDRPTAPTHWWEPPNSHVLGGRDLQRPEKGTWLGLSKDGRIAVLTNFREEGQEVASEKSRGAMVNAYLSSPPGDRESDEEFARRLVEDVGINDVGGFSLVFGRLHSSSADGSSSSGLSIISNRTTDPSNLIRVATKPGEVQGLSNSHFGDLSWPKIVHGEQLLRQSISSSAARQDPEDRLIASLFDVLSVNTFPQVPKGEDFNVYARQMRNSIFIPHVGGEGVESETSNGLRSASENYDSNHARVEVGKPGYGTQKQTVVLVSREGRVKFIERTLYDEHARAVESQRDFEYQIEPWSL</sequence>
<dbReference type="PANTHER" id="PTHR17985">
    <property type="entry name" value="SER/THR-RICH PROTEIN T10 IN DGCR REGION"/>
    <property type="match status" value="1"/>
</dbReference>
<dbReference type="AlphaFoldDB" id="A0AB34KWV8"/>
<dbReference type="GO" id="GO:0009306">
    <property type="term" value="P:protein secretion"/>
    <property type="evidence" value="ECO:0007669"/>
    <property type="project" value="TreeGrafter"/>
</dbReference>
<dbReference type="EMBL" id="JAAQHG020000005">
    <property type="protein sequence ID" value="KAL1589305.1"/>
    <property type="molecule type" value="Genomic_DNA"/>
</dbReference>
<keyword evidence="2" id="KW-1185">Reference proteome</keyword>
<dbReference type="GO" id="GO:0005794">
    <property type="term" value="C:Golgi apparatus"/>
    <property type="evidence" value="ECO:0007669"/>
    <property type="project" value="TreeGrafter"/>
</dbReference>
<dbReference type="GO" id="GO:0007030">
    <property type="term" value="P:Golgi organization"/>
    <property type="evidence" value="ECO:0007669"/>
    <property type="project" value="TreeGrafter"/>
</dbReference>
<name>A0AB34KWV8_9PEZI</name>
<comment type="caution">
    <text evidence="1">The sequence shown here is derived from an EMBL/GenBank/DDBJ whole genome shotgun (WGS) entry which is preliminary data.</text>
</comment>
<reference evidence="1 2" key="1">
    <citation type="journal article" date="2020" name="Microbiol. Resour. Announc.">
        <title>Draft Genome Sequence of a Cladosporium Species Isolated from the Mesophotic Ascidian Didemnum maculosum.</title>
        <authorList>
            <person name="Gioti A."/>
            <person name="Siaperas R."/>
            <person name="Nikolaivits E."/>
            <person name="Le Goff G."/>
            <person name="Ouazzani J."/>
            <person name="Kotoulas G."/>
            <person name="Topakas E."/>
        </authorList>
    </citation>
    <scope>NUCLEOTIDE SEQUENCE [LARGE SCALE GENOMIC DNA]</scope>
    <source>
        <strain evidence="1 2">TM138-S3</strain>
    </source>
</reference>
<gene>
    <name evidence="1" type="ORF">WHR41_02331</name>
</gene>
<dbReference type="Proteomes" id="UP000803884">
    <property type="component" value="Unassembled WGS sequence"/>
</dbReference>
<accession>A0AB34KWV8</accession>
<evidence type="ECO:0008006" key="3">
    <source>
        <dbReference type="Google" id="ProtNLM"/>
    </source>
</evidence>
<proteinExistence type="predicted"/>
<evidence type="ECO:0000313" key="1">
    <source>
        <dbReference type="EMBL" id="KAL1589305.1"/>
    </source>
</evidence>
<dbReference type="InterPro" id="IPR008551">
    <property type="entry name" value="TANGO2"/>
</dbReference>
<organism evidence="1 2">
    <name type="scientific">Cladosporium halotolerans</name>
    <dbReference type="NCBI Taxonomy" id="1052096"/>
    <lineage>
        <taxon>Eukaryota</taxon>
        <taxon>Fungi</taxon>
        <taxon>Dikarya</taxon>
        <taxon>Ascomycota</taxon>
        <taxon>Pezizomycotina</taxon>
        <taxon>Dothideomycetes</taxon>
        <taxon>Dothideomycetidae</taxon>
        <taxon>Cladosporiales</taxon>
        <taxon>Cladosporiaceae</taxon>
        <taxon>Cladosporium</taxon>
    </lineage>
</organism>